<sequence>MLDKHSLFDLGIFNRNDPAAAIFAIVDHTKTQNGRDQLRTRMQSPIGDYNTLQATQAAIRFIAGNLAACDLHVAEDQVYYLQHYLKSGDPILYSDDKLRFYTRFSWYKIAKNNTYTRIIDAARRTLYTLDNVAKWIDRMHAKNPPQLVLQYIQEVQDMLATFSVRKFALDESLPQQHYFFIDHLVRVKHTKAVERLLTILADWDALYALATFTAERQLVFPKISLEPGAALKLERVYHVQLKQPVKNDFSLQAPAQSMFLTGANMTGKSTLLRAVSQAIYFAHLGMGVPAMAAQIPFIDHLYIAINKTDDLQKGYSHFMQEIQRVKEVIAIVKEGKRVMAVFDELFSGTNQDDAQKCLQTVLQGLSGRKNGYFIFSSHLTSLFSSVSAMPEVSCYYMDALVQDEQVKCNYILQQGVAKQQLGWQILVNEGIPAMLTT</sequence>
<evidence type="ECO:0000313" key="6">
    <source>
        <dbReference type="Proteomes" id="UP000249547"/>
    </source>
</evidence>
<keyword evidence="6" id="KW-1185">Reference proteome</keyword>
<keyword evidence="1" id="KW-0547">Nucleotide-binding</keyword>
<dbReference type="Gene3D" id="3.40.50.300">
    <property type="entry name" value="P-loop containing nucleotide triphosphate hydrolases"/>
    <property type="match status" value="1"/>
</dbReference>
<dbReference type="SMART" id="SM00534">
    <property type="entry name" value="MUTSac"/>
    <property type="match status" value="1"/>
</dbReference>
<dbReference type="Pfam" id="PF00488">
    <property type="entry name" value="MutS_V"/>
    <property type="match status" value="1"/>
</dbReference>
<dbReference type="OrthoDB" id="9802448at2"/>
<dbReference type="SUPFAM" id="SSF52540">
    <property type="entry name" value="P-loop containing nucleoside triphosphate hydrolases"/>
    <property type="match status" value="1"/>
</dbReference>
<gene>
    <name evidence="5" type="ORF">LX64_04850</name>
</gene>
<comment type="caution">
    <text evidence="5">The sequence shown here is derived from an EMBL/GenBank/DDBJ whole genome shotgun (WGS) entry which is preliminary data.</text>
</comment>
<dbReference type="Proteomes" id="UP000249547">
    <property type="component" value="Unassembled WGS sequence"/>
</dbReference>
<reference evidence="5 6" key="1">
    <citation type="submission" date="2018-06" db="EMBL/GenBank/DDBJ databases">
        <title>Genomic Encyclopedia of Archaeal and Bacterial Type Strains, Phase II (KMG-II): from individual species to whole genera.</title>
        <authorList>
            <person name="Goeker M."/>
        </authorList>
    </citation>
    <scope>NUCLEOTIDE SEQUENCE [LARGE SCALE GENOMIC DNA]</scope>
    <source>
        <strain evidence="5 6">DSM 23857</strain>
    </source>
</reference>
<protein>
    <submittedName>
        <fullName evidence="5">MutS-like protein</fullName>
    </submittedName>
</protein>
<dbReference type="InterPro" id="IPR036187">
    <property type="entry name" value="DNA_mismatch_repair_MutS_sf"/>
</dbReference>
<dbReference type="SUPFAM" id="SSF48334">
    <property type="entry name" value="DNA repair protein MutS, domain III"/>
    <property type="match status" value="1"/>
</dbReference>
<keyword evidence="3" id="KW-0238">DNA-binding</keyword>
<feature type="domain" description="DNA mismatch repair proteins mutS family" evidence="4">
    <location>
        <begin position="255"/>
        <end position="436"/>
    </location>
</feature>
<dbReference type="AlphaFoldDB" id="A0A327Q238"/>
<accession>A0A327Q238</accession>
<dbReference type="GO" id="GO:0140664">
    <property type="term" value="F:ATP-dependent DNA damage sensor activity"/>
    <property type="evidence" value="ECO:0007669"/>
    <property type="project" value="InterPro"/>
</dbReference>
<evidence type="ECO:0000256" key="2">
    <source>
        <dbReference type="ARBA" id="ARBA00022840"/>
    </source>
</evidence>
<dbReference type="InterPro" id="IPR000432">
    <property type="entry name" value="DNA_mismatch_repair_MutS_C"/>
</dbReference>
<dbReference type="PANTHER" id="PTHR11361">
    <property type="entry name" value="DNA MISMATCH REPAIR PROTEIN MUTS FAMILY MEMBER"/>
    <property type="match status" value="1"/>
</dbReference>
<dbReference type="PANTHER" id="PTHR11361:SF34">
    <property type="entry name" value="DNA MISMATCH REPAIR PROTEIN MSH1, MITOCHONDRIAL"/>
    <property type="match status" value="1"/>
</dbReference>
<evidence type="ECO:0000259" key="4">
    <source>
        <dbReference type="SMART" id="SM00534"/>
    </source>
</evidence>
<dbReference type="InterPro" id="IPR027417">
    <property type="entry name" value="P-loop_NTPase"/>
</dbReference>
<evidence type="ECO:0000256" key="1">
    <source>
        <dbReference type="ARBA" id="ARBA00022741"/>
    </source>
</evidence>
<dbReference type="Gene3D" id="1.10.1420.10">
    <property type="match status" value="1"/>
</dbReference>
<evidence type="ECO:0000313" key="5">
    <source>
        <dbReference type="EMBL" id="RAI98488.1"/>
    </source>
</evidence>
<proteinExistence type="predicted"/>
<name>A0A327Q238_9BACT</name>
<keyword evidence="2" id="KW-0067">ATP-binding</keyword>
<dbReference type="InterPro" id="IPR045076">
    <property type="entry name" value="MutS"/>
</dbReference>
<evidence type="ECO:0000256" key="3">
    <source>
        <dbReference type="ARBA" id="ARBA00023125"/>
    </source>
</evidence>
<dbReference type="GO" id="GO:0030983">
    <property type="term" value="F:mismatched DNA binding"/>
    <property type="evidence" value="ECO:0007669"/>
    <property type="project" value="InterPro"/>
</dbReference>
<dbReference type="GO" id="GO:0006298">
    <property type="term" value="P:mismatch repair"/>
    <property type="evidence" value="ECO:0007669"/>
    <property type="project" value="InterPro"/>
</dbReference>
<organism evidence="5 6">
    <name type="scientific">Chitinophaga skermanii</name>
    <dbReference type="NCBI Taxonomy" id="331697"/>
    <lineage>
        <taxon>Bacteria</taxon>
        <taxon>Pseudomonadati</taxon>
        <taxon>Bacteroidota</taxon>
        <taxon>Chitinophagia</taxon>
        <taxon>Chitinophagales</taxon>
        <taxon>Chitinophagaceae</taxon>
        <taxon>Chitinophaga</taxon>
    </lineage>
</organism>
<dbReference type="RefSeq" id="WP_111600232.1">
    <property type="nucleotide sequence ID" value="NZ_QLLL01000012.1"/>
</dbReference>
<dbReference type="EMBL" id="QLLL01000012">
    <property type="protein sequence ID" value="RAI98488.1"/>
    <property type="molecule type" value="Genomic_DNA"/>
</dbReference>
<dbReference type="GO" id="GO:0005524">
    <property type="term" value="F:ATP binding"/>
    <property type="evidence" value="ECO:0007669"/>
    <property type="project" value="UniProtKB-KW"/>
</dbReference>